<protein>
    <submittedName>
        <fullName evidence="2">Uncharacterized protein</fullName>
    </submittedName>
</protein>
<keyword evidence="1" id="KW-0472">Membrane</keyword>
<keyword evidence="1" id="KW-1133">Transmembrane helix</keyword>
<keyword evidence="3" id="KW-1185">Reference proteome</keyword>
<feature type="transmembrane region" description="Helical" evidence="1">
    <location>
        <begin position="40"/>
        <end position="58"/>
    </location>
</feature>
<accession>A0ABZ2YC70</accession>
<keyword evidence="1" id="KW-0812">Transmembrane</keyword>
<name>A0ABZ2YC70_9BACT</name>
<dbReference type="Proteomes" id="UP001461341">
    <property type="component" value="Chromosome"/>
</dbReference>
<gene>
    <name evidence="2" type="ORF">QBE54_00195</name>
</gene>
<reference evidence="2 3" key="1">
    <citation type="submission" date="2023-03" db="EMBL/GenBank/DDBJ databases">
        <title>Novel Species.</title>
        <authorList>
            <person name="Ma S."/>
        </authorList>
    </citation>
    <scope>NUCLEOTIDE SEQUENCE [LARGE SCALE GENOMIC DNA]</scope>
    <source>
        <strain evidence="2 3">B11</strain>
    </source>
</reference>
<proteinExistence type="predicted"/>
<sequence length="76" mass="8630">MRWLAIFGHSCLILGCYLIAWGLVLLPVSQPHPVDILKKPLFWGMFSVMGGICANLHSSCRCLQSTRHTQYNREVD</sequence>
<dbReference type="RefSeq" id="WP_369018345.1">
    <property type="nucleotide sequence ID" value="NZ_CP121689.1"/>
</dbReference>
<evidence type="ECO:0000256" key="1">
    <source>
        <dbReference type="SAM" id="Phobius"/>
    </source>
</evidence>
<evidence type="ECO:0000313" key="3">
    <source>
        <dbReference type="Proteomes" id="UP001461341"/>
    </source>
</evidence>
<dbReference type="PROSITE" id="PS51257">
    <property type="entry name" value="PROKAR_LIPOPROTEIN"/>
    <property type="match status" value="1"/>
</dbReference>
<dbReference type="EMBL" id="CP121689">
    <property type="protein sequence ID" value="WZL76187.1"/>
    <property type="molecule type" value="Genomic_DNA"/>
</dbReference>
<feature type="transmembrane region" description="Helical" evidence="1">
    <location>
        <begin position="6"/>
        <end position="28"/>
    </location>
</feature>
<organism evidence="2 3">
    <name type="scientific">Thermatribacter velox</name>
    <dbReference type="NCBI Taxonomy" id="3039681"/>
    <lineage>
        <taxon>Bacteria</taxon>
        <taxon>Pseudomonadati</taxon>
        <taxon>Atribacterota</taxon>
        <taxon>Atribacteria</taxon>
        <taxon>Atribacterales</taxon>
        <taxon>Thermatribacteraceae</taxon>
        <taxon>Thermatribacter</taxon>
    </lineage>
</organism>
<evidence type="ECO:0000313" key="2">
    <source>
        <dbReference type="EMBL" id="WZL76187.1"/>
    </source>
</evidence>